<sequence>MLLLVILLVPLLLVNVDCQSVDGAAASRPHQLSQARVFDLPKFAPTARIIKLSTTLGRGKRRRGEEDLFRDAAGSFDNFEAFDLENLEPSSDGSTSPRKPQKSSRHGKPSKEEDIGNFFPETK</sequence>
<feature type="chain" id="PRO_5016744953" evidence="2">
    <location>
        <begin position="19"/>
        <end position="123"/>
    </location>
</feature>
<dbReference type="Proteomes" id="UP000252519">
    <property type="component" value="Unassembled WGS sequence"/>
</dbReference>
<dbReference type="OrthoDB" id="5859440at2759"/>
<comment type="caution">
    <text evidence="3">The sequence shown here is derived from an EMBL/GenBank/DDBJ whole genome shotgun (WGS) entry which is preliminary data.</text>
</comment>
<evidence type="ECO:0000313" key="4">
    <source>
        <dbReference type="Proteomes" id="UP000252519"/>
    </source>
</evidence>
<proteinExistence type="predicted"/>
<dbReference type="AlphaFoldDB" id="A0A368F4V4"/>
<protein>
    <submittedName>
        <fullName evidence="3">Uncharacterized protein</fullName>
    </submittedName>
</protein>
<evidence type="ECO:0000313" key="3">
    <source>
        <dbReference type="EMBL" id="RCN26020.1"/>
    </source>
</evidence>
<dbReference type="EMBL" id="JOJR01009576">
    <property type="protein sequence ID" value="RCN26020.1"/>
    <property type="molecule type" value="Genomic_DNA"/>
</dbReference>
<feature type="region of interest" description="Disordered" evidence="1">
    <location>
        <begin position="85"/>
        <end position="123"/>
    </location>
</feature>
<organism evidence="3 4">
    <name type="scientific">Ancylostoma caninum</name>
    <name type="common">Dog hookworm</name>
    <dbReference type="NCBI Taxonomy" id="29170"/>
    <lineage>
        <taxon>Eukaryota</taxon>
        <taxon>Metazoa</taxon>
        <taxon>Ecdysozoa</taxon>
        <taxon>Nematoda</taxon>
        <taxon>Chromadorea</taxon>
        <taxon>Rhabditida</taxon>
        <taxon>Rhabditina</taxon>
        <taxon>Rhabditomorpha</taxon>
        <taxon>Strongyloidea</taxon>
        <taxon>Ancylostomatidae</taxon>
        <taxon>Ancylostomatinae</taxon>
        <taxon>Ancylostoma</taxon>
    </lineage>
</organism>
<keyword evidence="4" id="KW-1185">Reference proteome</keyword>
<feature type="compositionally biased region" description="Polar residues" evidence="1">
    <location>
        <begin position="88"/>
        <end position="98"/>
    </location>
</feature>
<feature type="compositionally biased region" description="Basic residues" evidence="1">
    <location>
        <begin position="99"/>
        <end position="108"/>
    </location>
</feature>
<reference evidence="3 4" key="1">
    <citation type="submission" date="2014-10" db="EMBL/GenBank/DDBJ databases">
        <title>Draft genome of the hookworm Ancylostoma caninum.</title>
        <authorList>
            <person name="Mitreva M."/>
        </authorList>
    </citation>
    <scope>NUCLEOTIDE SEQUENCE [LARGE SCALE GENOMIC DNA]</scope>
    <source>
        <strain evidence="3 4">Baltimore</strain>
    </source>
</reference>
<name>A0A368F4V4_ANCCA</name>
<feature type="signal peptide" evidence="2">
    <location>
        <begin position="1"/>
        <end position="18"/>
    </location>
</feature>
<evidence type="ECO:0000256" key="2">
    <source>
        <dbReference type="SAM" id="SignalP"/>
    </source>
</evidence>
<keyword evidence="2" id="KW-0732">Signal</keyword>
<accession>A0A368F4V4</accession>
<gene>
    <name evidence="3" type="ORF">ANCCAN_28262</name>
</gene>
<evidence type="ECO:0000256" key="1">
    <source>
        <dbReference type="SAM" id="MobiDB-lite"/>
    </source>
</evidence>